<evidence type="ECO:0000313" key="7">
    <source>
        <dbReference type="EMBL" id="GII06141.1"/>
    </source>
</evidence>
<dbReference type="RefSeq" id="WP_203880343.1">
    <property type="nucleotide sequence ID" value="NZ_BOOK01000101.1"/>
</dbReference>
<keyword evidence="8" id="KW-1185">Reference proteome</keyword>
<feature type="domain" description="Flagellin N-terminal" evidence="5">
    <location>
        <begin position="8"/>
        <end position="130"/>
    </location>
</feature>
<gene>
    <name evidence="7" type="primary">flgL</name>
    <name evidence="7" type="ORF">Pta02_81490</name>
</gene>
<comment type="similarity">
    <text evidence="2">Belongs to the bacterial flagellin family.</text>
</comment>
<proteinExistence type="inferred from homology"/>
<sequence>MRVTESSITNKVLNNLQNNITRMGDIQNRLSGGKQLSRPSDSPSGTTSALSLRSDIRTQEQYTRNAEDGMGWLNTIDTALTSASTQVNRARELVLQGMSSGTAGSSTARVAVASEVKNIRDSLIGVANSTYLGRPVFGGAASGSLAYNADGSYNGQGGSVMRTIGDNTKIAVNSDGTQAFGTGNTQLFTVLADIADHLENDPSQLGNDLTRLDTAISKLQTEIADVGSRTNRVSQMRDAADSRIVSFKTQLSDIEDIDLPMTITELTLQQTAYQAALAATAKVVQPSLVDFLK</sequence>
<dbReference type="InterPro" id="IPR001029">
    <property type="entry name" value="Flagellin_N"/>
</dbReference>
<dbReference type="InterPro" id="IPR046358">
    <property type="entry name" value="Flagellin_C"/>
</dbReference>
<keyword evidence="7" id="KW-0966">Cell projection</keyword>
<comment type="subcellular location">
    <subcellularLocation>
        <location evidence="1">Bacterial flagellum</location>
    </subcellularLocation>
</comment>
<dbReference type="InterPro" id="IPR013384">
    <property type="entry name" value="Flagell_FlgL"/>
</dbReference>
<evidence type="ECO:0000256" key="2">
    <source>
        <dbReference type="ARBA" id="ARBA00005709"/>
    </source>
</evidence>
<dbReference type="Proteomes" id="UP000634476">
    <property type="component" value="Unassembled WGS sequence"/>
</dbReference>
<feature type="region of interest" description="Disordered" evidence="4">
    <location>
        <begin position="30"/>
        <end position="51"/>
    </location>
</feature>
<dbReference type="NCBIfam" id="TIGR02550">
    <property type="entry name" value="flagell_flgL"/>
    <property type="match status" value="1"/>
</dbReference>
<dbReference type="GO" id="GO:0009424">
    <property type="term" value="C:bacterial-type flagellum hook"/>
    <property type="evidence" value="ECO:0007669"/>
    <property type="project" value="InterPro"/>
</dbReference>
<dbReference type="PANTHER" id="PTHR42792">
    <property type="entry name" value="FLAGELLIN"/>
    <property type="match status" value="1"/>
</dbReference>
<dbReference type="GO" id="GO:0005198">
    <property type="term" value="F:structural molecule activity"/>
    <property type="evidence" value="ECO:0007669"/>
    <property type="project" value="InterPro"/>
</dbReference>
<evidence type="ECO:0000313" key="8">
    <source>
        <dbReference type="Proteomes" id="UP000634476"/>
    </source>
</evidence>
<dbReference type="InterPro" id="IPR001492">
    <property type="entry name" value="Flagellin"/>
</dbReference>
<feature type="compositionally biased region" description="Polar residues" evidence="4">
    <location>
        <begin position="37"/>
        <end position="51"/>
    </location>
</feature>
<accession>A0A8J3T6N0</accession>
<keyword evidence="7" id="KW-0282">Flagellum</keyword>
<dbReference type="Gene3D" id="1.20.1330.10">
    <property type="entry name" value="f41 fragment of flagellin, N-terminal domain"/>
    <property type="match status" value="1"/>
</dbReference>
<dbReference type="SUPFAM" id="SSF64518">
    <property type="entry name" value="Phase 1 flagellin"/>
    <property type="match status" value="1"/>
</dbReference>
<evidence type="ECO:0000256" key="3">
    <source>
        <dbReference type="ARBA" id="ARBA00023143"/>
    </source>
</evidence>
<evidence type="ECO:0000259" key="5">
    <source>
        <dbReference type="Pfam" id="PF00669"/>
    </source>
</evidence>
<evidence type="ECO:0000259" key="6">
    <source>
        <dbReference type="Pfam" id="PF00700"/>
    </source>
</evidence>
<keyword evidence="7" id="KW-0969">Cilium</keyword>
<evidence type="ECO:0000256" key="4">
    <source>
        <dbReference type="SAM" id="MobiDB-lite"/>
    </source>
</evidence>
<dbReference type="AlphaFoldDB" id="A0A8J3T6N0"/>
<comment type="caution">
    <text evidence="7">The sequence shown here is derived from an EMBL/GenBank/DDBJ whole genome shotgun (WGS) entry which is preliminary data.</text>
</comment>
<dbReference type="Pfam" id="PF00669">
    <property type="entry name" value="Flagellin_N"/>
    <property type="match status" value="1"/>
</dbReference>
<organism evidence="7 8">
    <name type="scientific">Planobispora takensis</name>
    <dbReference type="NCBI Taxonomy" id="1367882"/>
    <lineage>
        <taxon>Bacteria</taxon>
        <taxon>Bacillati</taxon>
        <taxon>Actinomycetota</taxon>
        <taxon>Actinomycetes</taxon>
        <taxon>Streptosporangiales</taxon>
        <taxon>Streptosporangiaceae</taxon>
        <taxon>Planobispora</taxon>
    </lineage>
</organism>
<name>A0A8J3T6N0_9ACTN</name>
<dbReference type="GO" id="GO:0071973">
    <property type="term" value="P:bacterial-type flagellum-dependent cell motility"/>
    <property type="evidence" value="ECO:0007669"/>
    <property type="project" value="InterPro"/>
</dbReference>
<evidence type="ECO:0000256" key="1">
    <source>
        <dbReference type="ARBA" id="ARBA00004365"/>
    </source>
</evidence>
<dbReference type="Pfam" id="PF00700">
    <property type="entry name" value="Flagellin_C"/>
    <property type="match status" value="1"/>
</dbReference>
<keyword evidence="3" id="KW-0975">Bacterial flagellum</keyword>
<reference evidence="7" key="1">
    <citation type="submission" date="2021-01" db="EMBL/GenBank/DDBJ databases">
        <title>Whole genome shotgun sequence of Planobispora takensis NBRC 109077.</title>
        <authorList>
            <person name="Komaki H."/>
            <person name="Tamura T."/>
        </authorList>
    </citation>
    <scope>NUCLEOTIDE SEQUENCE</scope>
    <source>
        <strain evidence="7">NBRC 109077</strain>
    </source>
</reference>
<protein>
    <submittedName>
        <fullName evidence="7">Flagellar hook-associated protein FlgL</fullName>
    </submittedName>
</protein>
<feature type="domain" description="Flagellin C-terminal" evidence="6">
    <location>
        <begin position="210"/>
        <end position="292"/>
    </location>
</feature>
<dbReference type="EMBL" id="BOOK01000101">
    <property type="protein sequence ID" value="GII06141.1"/>
    <property type="molecule type" value="Genomic_DNA"/>
</dbReference>
<dbReference type="PANTHER" id="PTHR42792:SF1">
    <property type="entry name" value="FLAGELLAR HOOK-ASSOCIATED PROTEIN 3"/>
    <property type="match status" value="1"/>
</dbReference>